<evidence type="ECO:0000313" key="3">
    <source>
        <dbReference type="Proteomes" id="UP000314294"/>
    </source>
</evidence>
<dbReference type="Proteomes" id="UP000314294">
    <property type="component" value="Unassembled WGS sequence"/>
</dbReference>
<comment type="caution">
    <text evidence="2">The sequence shown here is derived from an EMBL/GenBank/DDBJ whole genome shotgun (WGS) entry which is preliminary data.</text>
</comment>
<feature type="region of interest" description="Disordered" evidence="1">
    <location>
        <begin position="43"/>
        <end position="75"/>
    </location>
</feature>
<evidence type="ECO:0000256" key="1">
    <source>
        <dbReference type="SAM" id="MobiDB-lite"/>
    </source>
</evidence>
<protein>
    <submittedName>
        <fullName evidence="2">Uncharacterized protein</fullName>
    </submittedName>
</protein>
<accession>A0A4Z2EQR5</accession>
<sequence length="120" mass="13095">MGVNGKKPSGFSQLGQQWGEALRLATLLPLDLCAAQDSTNTHANTLPEWECPHDTPTSRLTSEVEGERGEVSRAATLKSSSDMDIKCNVVQDGGPGTVMGTVESVQQFPFYHHLLYRCFL</sequence>
<reference evidence="2 3" key="1">
    <citation type="submission" date="2019-03" db="EMBL/GenBank/DDBJ databases">
        <title>First draft genome of Liparis tanakae, snailfish: a comprehensive survey of snailfish specific genes.</title>
        <authorList>
            <person name="Kim W."/>
            <person name="Song I."/>
            <person name="Jeong J.-H."/>
            <person name="Kim D."/>
            <person name="Kim S."/>
            <person name="Ryu S."/>
            <person name="Song J.Y."/>
            <person name="Lee S.K."/>
        </authorList>
    </citation>
    <scope>NUCLEOTIDE SEQUENCE [LARGE SCALE GENOMIC DNA]</scope>
    <source>
        <tissue evidence="2">Muscle</tissue>
    </source>
</reference>
<keyword evidence="3" id="KW-1185">Reference proteome</keyword>
<proteinExistence type="predicted"/>
<evidence type="ECO:0000313" key="2">
    <source>
        <dbReference type="EMBL" id="TNN30622.1"/>
    </source>
</evidence>
<organism evidence="2 3">
    <name type="scientific">Liparis tanakae</name>
    <name type="common">Tanaka's snailfish</name>
    <dbReference type="NCBI Taxonomy" id="230148"/>
    <lineage>
        <taxon>Eukaryota</taxon>
        <taxon>Metazoa</taxon>
        <taxon>Chordata</taxon>
        <taxon>Craniata</taxon>
        <taxon>Vertebrata</taxon>
        <taxon>Euteleostomi</taxon>
        <taxon>Actinopterygii</taxon>
        <taxon>Neopterygii</taxon>
        <taxon>Teleostei</taxon>
        <taxon>Neoteleostei</taxon>
        <taxon>Acanthomorphata</taxon>
        <taxon>Eupercaria</taxon>
        <taxon>Perciformes</taxon>
        <taxon>Cottioidei</taxon>
        <taxon>Cottales</taxon>
        <taxon>Liparidae</taxon>
        <taxon>Liparis</taxon>
    </lineage>
</organism>
<gene>
    <name evidence="2" type="ORF">EYF80_059226</name>
</gene>
<dbReference type="EMBL" id="SRLO01004288">
    <property type="protein sequence ID" value="TNN30622.1"/>
    <property type="molecule type" value="Genomic_DNA"/>
</dbReference>
<name>A0A4Z2EQR5_9TELE</name>
<dbReference type="AlphaFoldDB" id="A0A4Z2EQR5"/>